<comment type="similarity">
    <text evidence="1">Belongs to the CapA family.</text>
</comment>
<dbReference type="SUPFAM" id="SSF56300">
    <property type="entry name" value="Metallo-dependent phosphatases"/>
    <property type="match status" value="1"/>
</dbReference>
<dbReference type="PANTHER" id="PTHR33393:SF11">
    <property type="entry name" value="POLYGLUTAMINE SYNTHESIS ACCESSORY PROTEIN RV0574C-RELATED"/>
    <property type="match status" value="1"/>
</dbReference>
<gene>
    <name evidence="3" type="ORF">CAPTEDRAFT_143582</name>
</gene>
<dbReference type="CDD" id="cd07381">
    <property type="entry name" value="MPP_CapA"/>
    <property type="match status" value="1"/>
</dbReference>
<evidence type="ECO:0000313" key="3">
    <source>
        <dbReference type="EMBL" id="ELT99805.1"/>
    </source>
</evidence>
<dbReference type="EMBL" id="AMQN01009879">
    <property type="status" value="NOT_ANNOTATED_CDS"/>
    <property type="molecule type" value="Genomic_DNA"/>
</dbReference>
<sequence>MLARGIDMIQEHSCDPKIYEGNGLNAHGYVQLAEAANGPLPHKNDRGPDYVWGDALSVLKSRQPDLRLINLETSVTTSMTPWPTKAIHYKMHPNNVNILKAAEIDCCILSNNHTADWGLHSLKDTMCTLNNTSILYAGAGFNENEAVRPAVFSLPGKGRVLVFGVGHISSGVPDKWRAGETQEGLFMLDVHHPIRTSKQLRSIINNFREKDDIVVLSIHWGGNWGFNVDEYLTEFAHAAIDDSGVDLVHGHSSHHVKGLEVYKGKLVIYGCGDFINDYEGITGKEQFRGDLSLMYFADLDFRDGKLNTLEMVPMRMKKLRVTHASDADVTWLASTMSRECRRFNCDVQRDGRTLKLLF</sequence>
<evidence type="ECO:0000259" key="2">
    <source>
        <dbReference type="SMART" id="SM00854"/>
    </source>
</evidence>
<keyword evidence="5" id="KW-1185">Reference proteome</keyword>
<dbReference type="InterPro" id="IPR029052">
    <property type="entry name" value="Metallo-depent_PP-like"/>
</dbReference>
<dbReference type="EMBL" id="KB306460">
    <property type="protein sequence ID" value="ELT99805.1"/>
    <property type="molecule type" value="Genomic_DNA"/>
</dbReference>
<evidence type="ECO:0000313" key="4">
    <source>
        <dbReference type="EnsemblMetazoa" id="CapteP143582"/>
    </source>
</evidence>
<dbReference type="AlphaFoldDB" id="R7U9M8"/>
<reference evidence="3 5" key="2">
    <citation type="journal article" date="2013" name="Nature">
        <title>Insights into bilaterian evolution from three spiralian genomes.</title>
        <authorList>
            <person name="Simakov O."/>
            <person name="Marletaz F."/>
            <person name="Cho S.J."/>
            <person name="Edsinger-Gonzales E."/>
            <person name="Havlak P."/>
            <person name="Hellsten U."/>
            <person name="Kuo D.H."/>
            <person name="Larsson T."/>
            <person name="Lv J."/>
            <person name="Arendt D."/>
            <person name="Savage R."/>
            <person name="Osoegawa K."/>
            <person name="de Jong P."/>
            <person name="Grimwood J."/>
            <person name="Chapman J.A."/>
            <person name="Shapiro H."/>
            <person name="Aerts A."/>
            <person name="Otillar R.P."/>
            <person name="Terry A.Y."/>
            <person name="Boore J.L."/>
            <person name="Grigoriev I.V."/>
            <person name="Lindberg D.R."/>
            <person name="Seaver E.C."/>
            <person name="Weisblat D.A."/>
            <person name="Putnam N.H."/>
            <person name="Rokhsar D.S."/>
        </authorList>
    </citation>
    <scope>NUCLEOTIDE SEQUENCE</scope>
    <source>
        <strain evidence="3 5">I ESC-2004</strain>
    </source>
</reference>
<dbReference type="STRING" id="283909.R7U9M8"/>
<protein>
    <recommendedName>
        <fullName evidence="2">Capsule synthesis protein CapA domain-containing protein</fullName>
    </recommendedName>
</protein>
<dbReference type="Gene3D" id="3.60.21.10">
    <property type="match status" value="1"/>
</dbReference>
<organism evidence="3">
    <name type="scientific">Capitella teleta</name>
    <name type="common">Polychaete worm</name>
    <dbReference type="NCBI Taxonomy" id="283909"/>
    <lineage>
        <taxon>Eukaryota</taxon>
        <taxon>Metazoa</taxon>
        <taxon>Spiralia</taxon>
        <taxon>Lophotrochozoa</taxon>
        <taxon>Annelida</taxon>
        <taxon>Polychaeta</taxon>
        <taxon>Sedentaria</taxon>
        <taxon>Scolecida</taxon>
        <taxon>Capitellidae</taxon>
        <taxon>Capitella</taxon>
    </lineage>
</organism>
<dbReference type="Proteomes" id="UP000014760">
    <property type="component" value="Unassembled WGS sequence"/>
</dbReference>
<dbReference type="OrthoDB" id="189619at2759"/>
<reference evidence="4" key="3">
    <citation type="submission" date="2015-06" db="UniProtKB">
        <authorList>
            <consortium name="EnsemblMetazoa"/>
        </authorList>
    </citation>
    <scope>IDENTIFICATION</scope>
</reference>
<evidence type="ECO:0000256" key="1">
    <source>
        <dbReference type="ARBA" id="ARBA00005662"/>
    </source>
</evidence>
<dbReference type="PANTHER" id="PTHR33393">
    <property type="entry name" value="POLYGLUTAMINE SYNTHESIS ACCESSORY PROTEIN RV0574C-RELATED"/>
    <property type="match status" value="1"/>
</dbReference>
<dbReference type="HOGENOM" id="CLU_038823_3_0_1"/>
<evidence type="ECO:0000313" key="5">
    <source>
        <dbReference type="Proteomes" id="UP000014760"/>
    </source>
</evidence>
<dbReference type="OMA" id="CGDVMTG"/>
<reference evidence="5" key="1">
    <citation type="submission" date="2012-12" db="EMBL/GenBank/DDBJ databases">
        <authorList>
            <person name="Hellsten U."/>
            <person name="Grimwood J."/>
            <person name="Chapman J.A."/>
            <person name="Shapiro H."/>
            <person name="Aerts A."/>
            <person name="Otillar R.P."/>
            <person name="Terry A.Y."/>
            <person name="Boore J.L."/>
            <person name="Simakov O."/>
            <person name="Marletaz F."/>
            <person name="Cho S.-J."/>
            <person name="Edsinger-Gonzales E."/>
            <person name="Havlak P."/>
            <person name="Kuo D.-H."/>
            <person name="Larsson T."/>
            <person name="Lv J."/>
            <person name="Arendt D."/>
            <person name="Savage R."/>
            <person name="Osoegawa K."/>
            <person name="de Jong P."/>
            <person name="Lindberg D.R."/>
            <person name="Seaver E.C."/>
            <person name="Weisblat D.A."/>
            <person name="Putnam N.H."/>
            <person name="Grigoriev I.V."/>
            <person name="Rokhsar D.S."/>
        </authorList>
    </citation>
    <scope>NUCLEOTIDE SEQUENCE</scope>
    <source>
        <strain evidence="5">I ESC-2004</strain>
    </source>
</reference>
<dbReference type="EnsemblMetazoa" id="CapteT143582">
    <property type="protein sequence ID" value="CapteP143582"/>
    <property type="gene ID" value="CapteG143582"/>
</dbReference>
<feature type="domain" description="Capsule synthesis protein CapA" evidence="2">
    <location>
        <begin position="1"/>
        <end position="278"/>
    </location>
</feature>
<name>R7U9M8_CAPTE</name>
<dbReference type="InterPro" id="IPR052169">
    <property type="entry name" value="CW_Biosynth-Accessory"/>
</dbReference>
<dbReference type="InterPro" id="IPR019079">
    <property type="entry name" value="Capsule_synth_CapA"/>
</dbReference>
<dbReference type="Pfam" id="PF09587">
    <property type="entry name" value="PGA_cap"/>
    <property type="match status" value="1"/>
</dbReference>
<accession>R7U9M8</accession>
<proteinExistence type="inferred from homology"/>
<dbReference type="SMART" id="SM00854">
    <property type="entry name" value="PGA_cap"/>
    <property type="match status" value="1"/>
</dbReference>